<dbReference type="RefSeq" id="WP_208044629.1">
    <property type="nucleotide sequence ID" value="NZ_JAGDYL010000003.1"/>
</dbReference>
<organism evidence="2 3">
    <name type="scientific">Leucobacter ruminantium</name>
    <dbReference type="NCBI Taxonomy" id="1289170"/>
    <lineage>
        <taxon>Bacteria</taxon>
        <taxon>Bacillati</taxon>
        <taxon>Actinomycetota</taxon>
        <taxon>Actinomycetes</taxon>
        <taxon>Micrococcales</taxon>
        <taxon>Microbacteriaceae</taxon>
        <taxon>Leucobacter</taxon>
    </lineage>
</organism>
<comment type="caution">
    <text evidence="2">The sequence shown here is derived from an EMBL/GenBank/DDBJ whole genome shotgun (WGS) entry which is preliminary data.</text>
</comment>
<evidence type="ECO:0000256" key="1">
    <source>
        <dbReference type="SAM" id="Phobius"/>
    </source>
</evidence>
<feature type="transmembrane region" description="Helical" evidence="1">
    <location>
        <begin position="16"/>
        <end position="37"/>
    </location>
</feature>
<reference evidence="2" key="1">
    <citation type="submission" date="2021-03" db="EMBL/GenBank/DDBJ databases">
        <title>Leucobacter chromiisoli sp. nov., isolated from chromium-containing soil of chemical plant.</title>
        <authorList>
            <person name="Xu Z."/>
        </authorList>
    </citation>
    <scope>NUCLEOTIDE SEQUENCE</scope>
    <source>
        <strain evidence="2">A2</strain>
    </source>
</reference>
<accession>A0A939LTL3</accession>
<sequence length="163" mass="17326">MTERIDRGGAGISVELWRLALPVLWLGMVGAISFIEAPLKFQAPGITIPLGLGIGRLVFTALNAVEGAILLAYSVLALWPSACRLTGRRLAIWLGLIVVFVAKVAVVRPPLNARTDLVLQGADPGQSPWHYVYIACDLVTLALLIAAAVTSARAARFSAVADR</sequence>
<evidence type="ECO:0000313" key="2">
    <source>
        <dbReference type="EMBL" id="MBO1804131.1"/>
    </source>
</evidence>
<keyword evidence="3" id="KW-1185">Reference proteome</keyword>
<keyword evidence="1" id="KW-1133">Transmembrane helix</keyword>
<feature type="transmembrane region" description="Helical" evidence="1">
    <location>
        <begin position="91"/>
        <end position="111"/>
    </location>
</feature>
<name>A0A939LTL3_9MICO</name>
<gene>
    <name evidence="2" type="ORF">J4H91_02205</name>
</gene>
<dbReference type="EMBL" id="JAGDYL010000003">
    <property type="protein sequence ID" value="MBO1804131.1"/>
    <property type="molecule type" value="Genomic_DNA"/>
</dbReference>
<feature type="transmembrane region" description="Helical" evidence="1">
    <location>
        <begin position="131"/>
        <end position="149"/>
    </location>
</feature>
<protein>
    <submittedName>
        <fullName evidence="2">Uncharacterized protein</fullName>
    </submittedName>
</protein>
<feature type="transmembrane region" description="Helical" evidence="1">
    <location>
        <begin position="57"/>
        <end position="79"/>
    </location>
</feature>
<dbReference type="AlphaFoldDB" id="A0A939LTL3"/>
<keyword evidence="1" id="KW-0472">Membrane</keyword>
<evidence type="ECO:0000313" key="3">
    <source>
        <dbReference type="Proteomes" id="UP000664398"/>
    </source>
</evidence>
<proteinExistence type="predicted"/>
<dbReference type="Proteomes" id="UP000664398">
    <property type="component" value="Unassembled WGS sequence"/>
</dbReference>
<keyword evidence="1" id="KW-0812">Transmembrane</keyword>